<accession>A0A8H6J920</accession>
<comment type="caution">
    <text evidence="2">The sequence shown here is derived from an EMBL/GenBank/DDBJ whole genome shotgun (WGS) entry which is preliminary data.</text>
</comment>
<name>A0A8H6J920_9PEZI</name>
<keyword evidence="3" id="KW-1185">Reference proteome</keyword>
<gene>
    <name evidence="2" type="ORF">CSOJ01_07664</name>
</gene>
<evidence type="ECO:0000313" key="2">
    <source>
        <dbReference type="EMBL" id="KAF6808251.1"/>
    </source>
</evidence>
<evidence type="ECO:0000313" key="3">
    <source>
        <dbReference type="Proteomes" id="UP000652219"/>
    </source>
</evidence>
<organism evidence="2 3">
    <name type="scientific">Colletotrichum sojae</name>
    <dbReference type="NCBI Taxonomy" id="2175907"/>
    <lineage>
        <taxon>Eukaryota</taxon>
        <taxon>Fungi</taxon>
        <taxon>Dikarya</taxon>
        <taxon>Ascomycota</taxon>
        <taxon>Pezizomycotina</taxon>
        <taxon>Sordariomycetes</taxon>
        <taxon>Hypocreomycetidae</taxon>
        <taxon>Glomerellales</taxon>
        <taxon>Glomerellaceae</taxon>
        <taxon>Colletotrichum</taxon>
        <taxon>Colletotrichum orchidearum species complex</taxon>
    </lineage>
</organism>
<sequence length="135" mass="14230">MSEAPPTARDWHHDTLHTDAAPPTARDRSSRGGQQQEPRSSPCAHRISLCVVTSIPSFPCIGSPTSHLSGNGPGPRYGTNTPTRTGQGPFKFHDGSPSTTRLAPPGLNRFPQAVSDDAARGASLNNLTVASLTHL</sequence>
<protein>
    <submittedName>
        <fullName evidence="2">Uncharacterized protein</fullName>
    </submittedName>
</protein>
<dbReference type="AlphaFoldDB" id="A0A8H6J920"/>
<evidence type="ECO:0000256" key="1">
    <source>
        <dbReference type="SAM" id="MobiDB-lite"/>
    </source>
</evidence>
<reference evidence="2 3" key="1">
    <citation type="journal article" date="2020" name="Phytopathology">
        <title>Genome Sequence Resources of Colletotrichum truncatum, C. plurivorum, C. musicola, and C. sojae: Four Species Pathogenic to Soybean (Glycine max).</title>
        <authorList>
            <person name="Rogerio F."/>
            <person name="Boufleur T.R."/>
            <person name="Ciampi-Guillardi M."/>
            <person name="Sukno S.A."/>
            <person name="Thon M.R."/>
            <person name="Massola Junior N.S."/>
            <person name="Baroncelli R."/>
        </authorList>
    </citation>
    <scope>NUCLEOTIDE SEQUENCE [LARGE SCALE GENOMIC DNA]</scope>
    <source>
        <strain evidence="2 3">LFN0009</strain>
    </source>
</reference>
<feature type="region of interest" description="Disordered" evidence="1">
    <location>
        <begin position="66"/>
        <end position="107"/>
    </location>
</feature>
<dbReference type="EMBL" id="WIGN01000121">
    <property type="protein sequence ID" value="KAF6808251.1"/>
    <property type="molecule type" value="Genomic_DNA"/>
</dbReference>
<feature type="region of interest" description="Disordered" evidence="1">
    <location>
        <begin position="1"/>
        <end position="45"/>
    </location>
</feature>
<dbReference type="Proteomes" id="UP000652219">
    <property type="component" value="Unassembled WGS sequence"/>
</dbReference>
<proteinExistence type="predicted"/>